<dbReference type="EMBL" id="JAKEVZ010000007">
    <property type="protein sequence ID" value="MCF1751518.1"/>
    <property type="molecule type" value="Genomic_DNA"/>
</dbReference>
<dbReference type="PANTHER" id="PTHR36974:SF1">
    <property type="entry name" value="DOXX FAMILY MEMBRANE PROTEIN"/>
    <property type="match status" value="1"/>
</dbReference>
<dbReference type="RefSeq" id="WP_234861500.1">
    <property type="nucleotide sequence ID" value="NZ_JAKEVZ010000007.1"/>
</dbReference>
<evidence type="ECO:0000256" key="1">
    <source>
        <dbReference type="ARBA" id="ARBA00004141"/>
    </source>
</evidence>
<dbReference type="PANTHER" id="PTHR36974">
    <property type="entry name" value="MEMBRANE PROTEIN-RELATED"/>
    <property type="match status" value="1"/>
</dbReference>
<evidence type="ECO:0000256" key="4">
    <source>
        <dbReference type="ARBA" id="ARBA00023136"/>
    </source>
</evidence>
<feature type="domain" description="Methylamine utilisation protein MauE" evidence="6">
    <location>
        <begin position="4"/>
        <end position="82"/>
    </location>
</feature>
<evidence type="ECO:0000259" key="6">
    <source>
        <dbReference type="Pfam" id="PF07291"/>
    </source>
</evidence>
<feature type="transmembrane region" description="Helical" evidence="5">
    <location>
        <begin position="65"/>
        <end position="84"/>
    </location>
</feature>
<dbReference type="InterPro" id="IPR009908">
    <property type="entry name" value="Methylamine_util_MauE"/>
</dbReference>
<comment type="caution">
    <text evidence="7">The sequence shown here is derived from an EMBL/GenBank/DDBJ whole genome shotgun (WGS) entry which is preliminary data.</text>
</comment>
<keyword evidence="2 5" id="KW-0812">Transmembrane</keyword>
<name>A0ABS9BU34_9BACT</name>
<evidence type="ECO:0000313" key="8">
    <source>
        <dbReference type="Proteomes" id="UP001201449"/>
    </source>
</evidence>
<dbReference type="Pfam" id="PF07291">
    <property type="entry name" value="MauE"/>
    <property type="match status" value="1"/>
</dbReference>
<dbReference type="Proteomes" id="UP001201449">
    <property type="component" value="Unassembled WGS sequence"/>
</dbReference>
<evidence type="ECO:0000256" key="3">
    <source>
        <dbReference type="ARBA" id="ARBA00022989"/>
    </source>
</evidence>
<evidence type="ECO:0000256" key="5">
    <source>
        <dbReference type="SAM" id="Phobius"/>
    </source>
</evidence>
<reference evidence="7 8" key="1">
    <citation type="submission" date="2022-01" db="EMBL/GenBank/DDBJ databases">
        <title>Mariniradius saccharolyticus sp. nov., isolated from sediment of a river.</title>
        <authorList>
            <person name="Liu H."/>
        </authorList>
    </citation>
    <scope>NUCLEOTIDE SEQUENCE [LARGE SCALE GENOMIC DNA]</scope>
    <source>
        <strain evidence="7 8">RY-2</strain>
    </source>
</reference>
<feature type="transmembrane region" description="Helical" evidence="5">
    <location>
        <begin position="40"/>
        <end position="58"/>
    </location>
</feature>
<organism evidence="7 8">
    <name type="scientific">Mariniradius sediminis</name>
    <dbReference type="NCBI Taxonomy" id="2909237"/>
    <lineage>
        <taxon>Bacteria</taxon>
        <taxon>Pseudomonadati</taxon>
        <taxon>Bacteroidota</taxon>
        <taxon>Cytophagia</taxon>
        <taxon>Cytophagales</taxon>
        <taxon>Cyclobacteriaceae</taxon>
        <taxon>Mariniradius</taxon>
    </lineage>
</organism>
<evidence type="ECO:0000313" key="7">
    <source>
        <dbReference type="EMBL" id="MCF1751518.1"/>
    </source>
</evidence>
<keyword evidence="3 5" id="KW-1133">Transmembrane helix</keyword>
<keyword evidence="8" id="KW-1185">Reference proteome</keyword>
<proteinExistence type="predicted"/>
<feature type="transmembrane region" description="Helical" evidence="5">
    <location>
        <begin position="96"/>
        <end position="118"/>
    </location>
</feature>
<gene>
    <name evidence="7" type="ORF">L0U89_10595</name>
</gene>
<sequence>MKKLLRYLLTLFFIVAGVNHFINPQFYLPLIPPYFPFPESINVVAGIVEILFGFGLLLEKTRKAAAWGIVLLLVAFIPSHVYFIQIGSCVPDGLCVPAWVGWVRLVIIHPILFAWAYFCTKN</sequence>
<feature type="transmembrane region" description="Helical" evidence="5">
    <location>
        <begin position="7"/>
        <end position="28"/>
    </location>
</feature>
<evidence type="ECO:0000256" key="2">
    <source>
        <dbReference type="ARBA" id="ARBA00022692"/>
    </source>
</evidence>
<comment type="subcellular location">
    <subcellularLocation>
        <location evidence="1">Membrane</location>
        <topology evidence="1">Multi-pass membrane protein</topology>
    </subcellularLocation>
</comment>
<keyword evidence="4 5" id="KW-0472">Membrane</keyword>
<accession>A0ABS9BU34</accession>
<protein>
    <submittedName>
        <fullName evidence="7">DoxX family protein</fullName>
    </submittedName>
</protein>